<feature type="domain" description="DNA ligase D polymerase" evidence="1">
    <location>
        <begin position="21"/>
        <end position="276"/>
    </location>
</feature>
<evidence type="ECO:0000259" key="1">
    <source>
        <dbReference type="Pfam" id="PF21686"/>
    </source>
</evidence>
<dbReference type="CDD" id="cd04865">
    <property type="entry name" value="LigD_Pol_like_2"/>
    <property type="match status" value="1"/>
</dbReference>
<proteinExistence type="predicted"/>
<dbReference type="PANTHER" id="PTHR42705">
    <property type="entry name" value="BIFUNCTIONAL NON-HOMOLOGOUS END JOINING PROTEIN LIGD"/>
    <property type="match status" value="1"/>
</dbReference>
<dbReference type="GO" id="GO:0003910">
    <property type="term" value="F:DNA ligase (ATP) activity"/>
    <property type="evidence" value="ECO:0007669"/>
    <property type="project" value="UniProtKB-EC"/>
</dbReference>
<dbReference type="Proteomes" id="UP001179181">
    <property type="component" value="Unassembled WGS sequence"/>
</dbReference>
<dbReference type="EMBL" id="JAASQJ010000006">
    <property type="protein sequence ID" value="NIJ55743.1"/>
    <property type="molecule type" value="Genomic_DNA"/>
</dbReference>
<name>A0ABX0URX8_9BACT</name>
<dbReference type="RefSeq" id="WP_167276072.1">
    <property type="nucleotide sequence ID" value="NZ_JAASQJ010000006.1"/>
</dbReference>
<evidence type="ECO:0000313" key="3">
    <source>
        <dbReference type="Proteomes" id="UP001179181"/>
    </source>
</evidence>
<organism evidence="2 3">
    <name type="scientific">Dyadobacter arcticus</name>
    <dbReference type="NCBI Taxonomy" id="1078754"/>
    <lineage>
        <taxon>Bacteria</taxon>
        <taxon>Pseudomonadati</taxon>
        <taxon>Bacteroidota</taxon>
        <taxon>Cytophagia</taxon>
        <taxon>Cytophagales</taxon>
        <taxon>Spirosomataceae</taxon>
        <taxon>Dyadobacter</taxon>
    </lineage>
</organism>
<dbReference type="Gene3D" id="3.90.920.10">
    <property type="entry name" value="DNA primase, PRIM domain"/>
    <property type="match status" value="1"/>
</dbReference>
<evidence type="ECO:0000313" key="2">
    <source>
        <dbReference type="EMBL" id="NIJ55743.1"/>
    </source>
</evidence>
<reference evidence="2 3" key="1">
    <citation type="submission" date="2020-03" db="EMBL/GenBank/DDBJ databases">
        <title>Genomic Encyclopedia of Type Strains, Phase IV (KMG-IV): sequencing the most valuable type-strain genomes for metagenomic binning, comparative biology and taxonomic classification.</title>
        <authorList>
            <person name="Goeker M."/>
        </authorList>
    </citation>
    <scope>NUCLEOTIDE SEQUENCE [LARGE SCALE GENOMIC DNA]</scope>
    <source>
        <strain evidence="2 3">DSM 102865</strain>
    </source>
</reference>
<dbReference type="InterPro" id="IPR052171">
    <property type="entry name" value="NHEJ_LigD"/>
</dbReference>
<sequence>MKKKAELTHLDKIYWPDEKITKGDLLEYYSKIAPYILPYLKNRALSMRRNPNGINEPGFFQKDVGDHAPDWLTTAEIHAESTDKMVNYLVVNDVDSLLYAANLGCIEMNPWNSTINKLEYPDYIVMDIDPSPKNTFDDVIEVALTIKDILDRIGIDGYCKTSGSRGLHVYIPFHKKYDYDAARSFAEILASLVTEYLPGLTTLERSLAKRKKNHIYVDFLQNRIAQTLACAYSVRPKPGATVSAPLEWSEVKKGLSPKQFTINNMLDRVKEKGDLFKGVLGKGIDLQKALQQLDALHETKSSQ</sequence>
<keyword evidence="3" id="KW-1185">Reference proteome</keyword>
<dbReference type="EC" id="6.5.1.1" evidence="2"/>
<protein>
    <submittedName>
        <fullName evidence="2">Bifunctional non-homologous end joining protein LigD</fullName>
        <ecNumber evidence="2">6.5.1.1</ecNumber>
    </submittedName>
</protein>
<gene>
    <name evidence="2" type="ORF">FHS68_004936</name>
</gene>
<dbReference type="PANTHER" id="PTHR42705:SF2">
    <property type="entry name" value="BIFUNCTIONAL NON-HOMOLOGOUS END JOINING PROTEIN LIGD"/>
    <property type="match status" value="1"/>
</dbReference>
<keyword evidence="2" id="KW-0436">Ligase</keyword>
<accession>A0ABX0URX8</accession>
<dbReference type="InterPro" id="IPR014145">
    <property type="entry name" value="LigD_pol_dom"/>
</dbReference>
<dbReference type="NCBIfam" id="TIGR02778">
    <property type="entry name" value="ligD_pol"/>
    <property type="match status" value="1"/>
</dbReference>
<comment type="caution">
    <text evidence="2">The sequence shown here is derived from an EMBL/GenBank/DDBJ whole genome shotgun (WGS) entry which is preliminary data.</text>
</comment>
<dbReference type="Pfam" id="PF21686">
    <property type="entry name" value="LigD_Prim-Pol"/>
    <property type="match status" value="1"/>
</dbReference>